<dbReference type="EMBL" id="JAUSWN010000001">
    <property type="protein sequence ID" value="MDQ0478505.1"/>
    <property type="molecule type" value="Genomic_DNA"/>
</dbReference>
<evidence type="ECO:0000313" key="2">
    <source>
        <dbReference type="EMBL" id="MDQ0478505.1"/>
    </source>
</evidence>
<evidence type="ECO:0000313" key="3">
    <source>
        <dbReference type="Proteomes" id="UP001224418"/>
    </source>
</evidence>
<accession>A0ABU0JN54</accession>
<protein>
    <recommendedName>
        <fullName evidence="1">Putative component of 'biosynthetic module' domain-containing protein</fullName>
    </recommendedName>
</protein>
<feature type="domain" description="Putative component of 'biosynthetic module'" evidence="1">
    <location>
        <begin position="293"/>
        <end position="518"/>
    </location>
</feature>
<evidence type="ECO:0000259" key="1">
    <source>
        <dbReference type="Pfam" id="PF14266"/>
    </source>
</evidence>
<feature type="domain" description="Putative component of 'biosynthetic module'" evidence="1">
    <location>
        <begin position="23"/>
        <end position="270"/>
    </location>
</feature>
<proteinExistence type="predicted"/>
<dbReference type="Proteomes" id="UP001224418">
    <property type="component" value="Unassembled WGS sequence"/>
</dbReference>
<keyword evidence="3" id="KW-1185">Reference proteome</keyword>
<sequence>MVKANLSNLQINAQNLELDDRVWEDLKIPLKKRKGFKINSSVVTVPAYFYRFIGIKENEEEYFDELLRIDRELKFLGTLYLKITDGFSRDVAIKIQSNLYNLKNNNSNNISEMIQNAEQFGLFPSLNNIQFKEQVKNNLKVVLEYYSRLNSESNDINESFVLILNWINIYLPLLIINYDYEQLNPKVLYYGKITEEEGLFLFLLWTLGIDVMYYTTEEDSIFKKIDPCNSFSREVVFSKRCPLKKLPESFNDRMNTTAFGAKEELDKILYGEENNFYRPWQFADYNVNAVTLKTTFEEIFIWIKENASVRQGWKVANNTVFIPNIFAKIRGVKEDIETYFEYIEEMKKEKNTILINKLPIVDFAPLEYGKFMEVYPKESLYFDVDKMINSSWWPYKELRTGVQRALGERIKELCINPVIYNRENENVRDFQVEIFSVLIHGMDKKFIQLLQGFDYPEDVPKIIIYNNEQNGNLSLEDCIILTLLNYMGLDIIIFNPSGYNDIENYIYKELYDVHNLDKMMFNLKLRKPEEKNKGFFRRLFGI</sequence>
<dbReference type="InterPro" id="IPR025647">
    <property type="entry name" value="YceG_bac"/>
</dbReference>
<dbReference type="Pfam" id="PF14266">
    <property type="entry name" value="YceG_bac"/>
    <property type="match status" value="2"/>
</dbReference>
<organism evidence="2 3">
    <name type="scientific">Hathewaya limosa</name>
    <name type="common">Clostridium limosum</name>
    <dbReference type="NCBI Taxonomy" id="1536"/>
    <lineage>
        <taxon>Bacteria</taxon>
        <taxon>Bacillati</taxon>
        <taxon>Bacillota</taxon>
        <taxon>Clostridia</taxon>
        <taxon>Eubacteriales</taxon>
        <taxon>Clostridiaceae</taxon>
        <taxon>Hathewaya</taxon>
    </lineage>
</organism>
<dbReference type="RefSeq" id="WP_307354779.1">
    <property type="nucleotide sequence ID" value="NZ_BAAACJ010000024.1"/>
</dbReference>
<gene>
    <name evidence="2" type="ORF">QOZ93_000206</name>
</gene>
<comment type="caution">
    <text evidence="2">The sequence shown here is derived from an EMBL/GenBank/DDBJ whole genome shotgun (WGS) entry which is preliminary data.</text>
</comment>
<reference evidence="2 3" key="1">
    <citation type="submission" date="2023-07" db="EMBL/GenBank/DDBJ databases">
        <title>Genomic Encyclopedia of Type Strains, Phase IV (KMG-IV): sequencing the most valuable type-strain genomes for metagenomic binning, comparative biology and taxonomic classification.</title>
        <authorList>
            <person name="Goeker M."/>
        </authorList>
    </citation>
    <scope>NUCLEOTIDE SEQUENCE [LARGE SCALE GENOMIC DNA]</scope>
    <source>
        <strain evidence="2 3">DSM 1400</strain>
    </source>
</reference>
<name>A0ABU0JN54_HATLI</name>